<dbReference type="Proteomes" id="UP000695000">
    <property type="component" value="Unplaced"/>
</dbReference>
<dbReference type="InterPro" id="IPR001828">
    <property type="entry name" value="ANF_lig-bd_rcpt"/>
</dbReference>
<keyword evidence="4 14" id="KW-0812">Transmembrane</keyword>
<gene>
    <name evidence="17" type="primary">LOC108563812</name>
</gene>
<keyword evidence="5" id="KW-0732">Signal</keyword>
<evidence type="ECO:0000256" key="3">
    <source>
        <dbReference type="ARBA" id="ARBA00012202"/>
    </source>
</evidence>
<organism evidence="16 17">
    <name type="scientific">Nicrophorus vespilloides</name>
    <name type="common">Boreal carrion beetle</name>
    <dbReference type="NCBI Taxonomy" id="110193"/>
    <lineage>
        <taxon>Eukaryota</taxon>
        <taxon>Metazoa</taxon>
        <taxon>Ecdysozoa</taxon>
        <taxon>Arthropoda</taxon>
        <taxon>Hexapoda</taxon>
        <taxon>Insecta</taxon>
        <taxon>Pterygota</taxon>
        <taxon>Neoptera</taxon>
        <taxon>Endopterygota</taxon>
        <taxon>Coleoptera</taxon>
        <taxon>Polyphaga</taxon>
        <taxon>Staphyliniformia</taxon>
        <taxon>Silphidae</taxon>
        <taxon>Nicrophorinae</taxon>
        <taxon>Nicrophorus</taxon>
    </lineage>
</organism>
<proteinExistence type="predicted"/>
<dbReference type="PANTHER" id="PTHR11920">
    <property type="entry name" value="GUANYLYL CYCLASE"/>
    <property type="match status" value="1"/>
</dbReference>
<dbReference type="Gene3D" id="1.10.510.10">
    <property type="entry name" value="Transferase(Phosphotransferase) domain 1"/>
    <property type="match status" value="1"/>
</dbReference>
<evidence type="ECO:0000256" key="5">
    <source>
        <dbReference type="ARBA" id="ARBA00022729"/>
    </source>
</evidence>
<evidence type="ECO:0000313" key="17">
    <source>
        <dbReference type="RefSeq" id="XP_017778090.1"/>
    </source>
</evidence>
<dbReference type="EC" id="4.6.1.2" evidence="3"/>
<evidence type="ECO:0000256" key="12">
    <source>
        <dbReference type="ARBA" id="ARBA00023239"/>
    </source>
</evidence>
<dbReference type="PANTHER" id="PTHR11920:SF274">
    <property type="entry name" value="GUANYLATE CYCLASE"/>
    <property type="match status" value="1"/>
</dbReference>
<protein>
    <recommendedName>
        <fullName evidence="3">guanylate cyclase</fullName>
        <ecNumber evidence="3">4.6.1.2</ecNumber>
    </recommendedName>
</protein>
<dbReference type="InterPro" id="IPR000719">
    <property type="entry name" value="Prot_kinase_dom"/>
</dbReference>
<dbReference type="Gene3D" id="3.40.50.2300">
    <property type="match status" value="2"/>
</dbReference>
<keyword evidence="9 14" id="KW-0472">Membrane</keyword>
<accession>A0ABM1MU40</accession>
<evidence type="ECO:0000259" key="15">
    <source>
        <dbReference type="PROSITE" id="PS50011"/>
    </source>
</evidence>
<evidence type="ECO:0000256" key="11">
    <source>
        <dbReference type="ARBA" id="ARBA00023180"/>
    </source>
</evidence>
<evidence type="ECO:0000256" key="2">
    <source>
        <dbReference type="ARBA" id="ARBA00004479"/>
    </source>
</evidence>
<sequence length="609" mass="68763">YVADLTVAELAGAQLTVADLSVTNLSSTRFLFSLVVILSVRATLVRNFMIAAFGLGMTKGDWVFVALEMNNESYWEDSVWSVDNKNDSVTRKAYEALIRVSLLLPTKVRFQDVADKDKKKTQTDYNYIISERKKVDFAIGAFYDGIYLLGMALNETISMGGNIRDGLTITKLMWGREFNGITGHVKFDDKGDRDADYSILDLNPITGSFEVVAHYSGLNKTYLLVPGQMIHWPEGRKDPPLDIPKCGFLNDHPKCMNDESAINIIYGIVALGLILAFSASLAFVYFKRVRRVPENLNNMSWHIRPNEVIFDLDIFYDSELGLLRLPESINSLHTSSNIITEGIYRGTRVCIKKITKKKMDINKKLLWEIKQVKDVIHENAVCLLGACIESPTVLIITEYCTMGSLREVLRNDEISLDWNIKMLLIDHIAKGMSYLHNSEISAHGKLNSHNCLIDGHFVLKICDFGLTSLMTPDDIIKDISYYMKLLWVAPELLPNTVIVGTPATQKGDVYSFAIILEEIILRAGPFFAAMQCVDVHEILKRVVARATPPFRPTVDDTNCSDGLIYLMESCWEDNPNHRPTFDVIRGAFRSIMKNYYGNMMETHQTQGTL</sequence>
<feature type="non-terminal residue" evidence="17">
    <location>
        <position position="1"/>
    </location>
</feature>
<evidence type="ECO:0000256" key="4">
    <source>
        <dbReference type="ARBA" id="ARBA00022692"/>
    </source>
</evidence>
<dbReference type="PROSITE" id="PS50011">
    <property type="entry name" value="PROTEIN_KINASE_DOM"/>
    <property type="match status" value="1"/>
</dbReference>
<evidence type="ECO:0000256" key="10">
    <source>
        <dbReference type="ARBA" id="ARBA00023170"/>
    </source>
</evidence>
<evidence type="ECO:0000256" key="8">
    <source>
        <dbReference type="ARBA" id="ARBA00023134"/>
    </source>
</evidence>
<evidence type="ECO:0000256" key="14">
    <source>
        <dbReference type="SAM" id="Phobius"/>
    </source>
</evidence>
<dbReference type="InterPro" id="IPR011009">
    <property type="entry name" value="Kinase-like_dom_sf"/>
</dbReference>
<evidence type="ECO:0000256" key="1">
    <source>
        <dbReference type="ARBA" id="ARBA00001436"/>
    </source>
</evidence>
<dbReference type="Pfam" id="PF07714">
    <property type="entry name" value="PK_Tyr_Ser-Thr"/>
    <property type="match status" value="1"/>
</dbReference>
<keyword evidence="10" id="KW-0675">Receptor</keyword>
<reference evidence="17" key="1">
    <citation type="submission" date="2025-08" db="UniProtKB">
        <authorList>
            <consortium name="RefSeq"/>
        </authorList>
    </citation>
    <scope>IDENTIFICATION</scope>
    <source>
        <tissue evidence="17">Whole Larva</tissue>
    </source>
</reference>
<dbReference type="InterPro" id="IPR028082">
    <property type="entry name" value="Peripla_BP_I"/>
</dbReference>
<dbReference type="GeneID" id="108563812"/>
<comment type="subcellular location">
    <subcellularLocation>
        <location evidence="2">Membrane</location>
        <topology evidence="2">Single-pass type I membrane protein</topology>
    </subcellularLocation>
</comment>
<feature type="domain" description="Protein kinase" evidence="15">
    <location>
        <begin position="314"/>
        <end position="592"/>
    </location>
</feature>
<dbReference type="SUPFAM" id="SSF56112">
    <property type="entry name" value="Protein kinase-like (PK-like)"/>
    <property type="match status" value="1"/>
</dbReference>
<comment type="catalytic activity">
    <reaction evidence="1">
        <text>GTP = 3',5'-cyclic GMP + diphosphate</text>
        <dbReference type="Rhea" id="RHEA:13665"/>
        <dbReference type="ChEBI" id="CHEBI:33019"/>
        <dbReference type="ChEBI" id="CHEBI:37565"/>
        <dbReference type="ChEBI" id="CHEBI:57746"/>
        <dbReference type="EC" id="4.6.1.2"/>
    </reaction>
</comment>
<keyword evidence="16" id="KW-1185">Reference proteome</keyword>
<feature type="transmembrane region" description="Helical" evidence="14">
    <location>
        <begin position="30"/>
        <end position="49"/>
    </location>
</feature>
<dbReference type="SUPFAM" id="SSF53822">
    <property type="entry name" value="Periplasmic binding protein-like I"/>
    <property type="match status" value="1"/>
</dbReference>
<keyword evidence="6" id="KW-0547">Nucleotide-binding</keyword>
<dbReference type="PRINTS" id="PR00255">
    <property type="entry name" value="NATPEPTIDER"/>
</dbReference>
<evidence type="ECO:0000313" key="16">
    <source>
        <dbReference type="Proteomes" id="UP000695000"/>
    </source>
</evidence>
<name>A0ABM1MU40_NICVS</name>
<keyword evidence="7 14" id="KW-1133">Transmembrane helix</keyword>
<evidence type="ECO:0000256" key="7">
    <source>
        <dbReference type="ARBA" id="ARBA00022989"/>
    </source>
</evidence>
<evidence type="ECO:0000256" key="13">
    <source>
        <dbReference type="ARBA" id="ARBA00023293"/>
    </source>
</evidence>
<dbReference type="InterPro" id="IPR001170">
    <property type="entry name" value="ANPR/GUC"/>
</dbReference>
<dbReference type="Pfam" id="PF01094">
    <property type="entry name" value="ANF_receptor"/>
    <property type="match status" value="1"/>
</dbReference>
<feature type="transmembrane region" description="Helical" evidence="14">
    <location>
        <begin position="264"/>
        <end position="286"/>
    </location>
</feature>
<keyword evidence="12" id="KW-0456">Lyase</keyword>
<keyword evidence="11" id="KW-0325">Glycoprotein</keyword>
<dbReference type="RefSeq" id="XP_017778090.1">
    <property type="nucleotide sequence ID" value="XM_017922601.1"/>
</dbReference>
<evidence type="ECO:0000256" key="9">
    <source>
        <dbReference type="ARBA" id="ARBA00023136"/>
    </source>
</evidence>
<keyword evidence="8" id="KW-0342">GTP-binding</keyword>
<keyword evidence="13" id="KW-0141">cGMP biosynthesis</keyword>
<evidence type="ECO:0000256" key="6">
    <source>
        <dbReference type="ARBA" id="ARBA00022741"/>
    </source>
</evidence>
<dbReference type="InterPro" id="IPR001245">
    <property type="entry name" value="Ser-Thr/Tyr_kinase_cat_dom"/>
</dbReference>
<dbReference type="InterPro" id="IPR050401">
    <property type="entry name" value="Cyclic_nucleotide_synthase"/>
</dbReference>